<sequence length="219" mass="24149">MNPTTLRIGYRGVKAAWHKFQEFKNDKASEFYDGLLEAGNATQERSDEASQQLSSVLEQSKKRLEKAKAEFGNSAEEVEKRGKKAFKRLSDKADKQTKASRKKAQKAAKKAQAKVSGKKKSSKLKKFGISALLAALVAAIAYAVARFTKQEAETEPPRVEDFGTQAPTESTLVYSSEERIDTAADAAAAADPLEGTPERDEELLKSIDEQIAKHRLKED</sequence>
<gene>
    <name evidence="3" type="ORF">CPELA_00115</name>
</gene>
<feature type="region of interest" description="Disordered" evidence="1">
    <location>
        <begin position="149"/>
        <end position="174"/>
    </location>
</feature>
<feature type="compositionally biased region" description="Basic and acidic residues" evidence="1">
    <location>
        <begin position="88"/>
        <end position="97"/>
    </location>
</feature>
<evidence type="ECO:0000313" key="3">
    <source>
        <dbReference type="EMBL" id="QAU51328.1"/>
    </source>
</evidence>
<proteinExistence type="predicted"/>
<feature type="transmembrane region" description="Helical" evidence="2">
    <location>
        <begin position="127"/>
        <end position="145"/>
    </location>
</feature>
<protein>
    <submittedName>
        <fullName evidence="3">Uncharacterized protein</fullName>
    </submittedName>
</protein>
<dbReference type="KEGG" id="cpeg:CPELA_00115"/>
<organism evidence="3 4">
    <name type="scientific">Corynebacterium pelargi</name>
    <dbReference type="NCBI Taxonomy" id="1471400"/>
    <lineage>
        <taxon>Bacteria</taxon>
        <taxon>Bacillati</taxon>
        <taxon>Actinomycetota</taxon>
        <taxon>Actinomycetes</taxon>
        <taxon>Mycobacteriales</taxon>
        <taxon>Corynebacteriaceae</taxon>
        <taxon>Corynebacterium</taxon>
    </lineage>
</organism>
<evidence type="ECO:0000256" key="2">
    <source>
        <dbReference type="SAM" id="Phobius"/>
    </source>
</evidence>
<dbReference type="RefSeq" id="WP_128888931.1">
    <property type="nucleotide sequence ID" value="NZ_BMCX01000005.1"/>
</dbReference>
<keyword evidence="4" id="KW-1185">Reference proteome</keyword>
<evidence type="ECO:0000313" key="4">
    <source>
        <dbReference type="Proteomes" id="UP000288929"/>
    </source>
</evidence>
<dbReference type="Proteomes" id="UP000288929">
    <property type="component" value="Chromosome"/>
</dbReference>
<reference evidence="3 4" key="1">
    <citation type="submission" date="2019-01" db="EMBL/GenBank/DDBJ databases">
        <authorList>
            <person name="Ruckert C."/>
            <person name="Busche T."/>
            <person name="Kalinowski J."/>
        </authorList>
    </citation>
    <scope>NUCLEOTIDE SEQUENCE [LARGE SCALE GENOMIC DNA]</scope>
    <source>
        <strain evidence="3 4">136/3</strain>
    </source>
</reference>
<keyword evidence="2" id="KW-1133">Transmembrane helix</keyword>
<dbReference type="OrthoDB" id="4427650at2"/>
<keyword evidence="2" id="KW-0812">Transmembrane</keyword>
<evidence type="ECO:0000256" key="1">
    <source>
        <dbReference type="SAM" id="MobiDB-lite"/>
    </source>
</evidence>
<feature type="region of interest" description="Disordered" evidence="1">
    <location>
        <begin position="68"/>
        <end position="123"/>
    </location>
</feature>
<dbReference type="AlphaFoldDB" id="A0A410W5L4"/>
<name>A0A410W5L4_9CORY</name>
<feature type="compositionally biased region" description="Basic and acidic residues" evidence="1">
    <location>
        <begin position="149"/>
        <end position="161"/>
    </location>
</feature>
<keyword evidence="2" id="KW-0472">Membrane</keyword>
<feature type="compositionally biased region" description="Basic residues" evidence="1">
    <location>
        <begin position="98"/>
        <end position="123"/>
    </location>
</feature>
<dbReference type="EMBL" id="CP035299">
    <property type="protein sequence ID" value="QAU51328.1"/>
    <property type="molecule type" value="Genomic_DNA"/>
</dbReference>
<accession>A0A410W5L4</accession>
<feature type="compositionally biased region" description="Polar residues" evidence="1">
    <location>
        <begin position="165"/>
        <end position="174"/>
    </location>
</feature>